<accession>A0A1I7UDV1</accession>
<evidence type="ECO:0000313" key="1">
    <source>
        <dbReference type="Proteomes" id="UP000095282"/>
    </source>
</evidence>
<dbReference type="Pfam" id="PF12078">
    <property type="entry name" value="DUF3557"/>
    <property type="match status" value="1"/>
</dbReference>
<sequence length="384" mass="44840">MNSKPFSYDSLKTVIQYMEPNTRFVTQKFNFIMNTYKFLLSSRAPSILTADKAVPLKIDELEFGSHYIRVNRRYYYYALYQVDCKDKVLRKVGGYNTRTKRFPHDVDEFGIPDYYINEAGGMLPGNNRRREENLFGDIDLENIPTAEGRFEIHIGTFRNFDLRVIERVEYTGDLKKAAYSLMKFMFAKRRHIVQVNTLKNTPPCPINLKMRFKHIFLGAGLSLKLKRVKPIIDESSLPLEKLTIVVNHHNVHEMDQEIIRTAKILDLRVYDHQIFSFVQIAANMVTEYDFGLCGSPNNEDFIDLIKNWVETDRSTGTCFTFKCYDSKENSFIQFLNHINERIDGAVVGNRCVDIPMNNFKKLKISYEELPSCEFQIKMTVVTLE</sequence>
<protein>
    <submittedName>
        <fullName evidence="2">FBA_2 domain-containing protein</fullName>
    </submittedName>
</protein>
<dbReference type="Proteomes" id="UP000095282">
    <property type="component" value="Unplaced"/>
</dbReference>
<reference evidence="2" key="1">
    <citation type="submission" date="2016-11" db="UniProtKB">
        <authorList>
            <consortium name="WormBaseParasite"/>
        </authorList>
    </citation>
    <scope>IDENTIFICATION</scope>
</reference>
<organism evidence="1 2">
    <name type="scientific">Caenorhabditis tropicalis</name>
    <dbReference type="NCBI Taxonomy" id="1561998"/>
    <lineage>
        <taxon>Eukaryota</taxon>
        <taxon>Metazoa</taxon>
        <taxon>Ecdysozoa</taxon>
        <taxon>Nematoda</taxon>
        <taxon>Chromadorea</taxon>
        <taxon>Rhabditida</taxon>
        <taxon>Rhabditina</taxon>
        <taxon>Rhabditomorpha</taxon>
        <taxon>Rhabditoidea</taxon>
        <taxon>Rhabditidae</taxon>
        <taxon>Peloderinae</taxon>
        <taxon>Caenorhabditis</taxon>
    </lineage>
</organism>
<dbReference type="PANTHER" id="PTHR31379:SF1">
    <property type="entry name" value="F-BOX C PROTEIN-RELATED"/>
    <property type="match status" value="1"/>
</dbReference>
<proteinExistence type="predicted"/>
<dbReference type="PANTHER" id="PTHR31379">
    <property type="entry name" value="F-BOX C PROTEIN-RELATED-RELATED"/>
    <property type="match status" value="1"/>
</dbReference>
<keyword evidence="1" id="KW-1185">Reference proteome</keyword>
<dbReference type="AlphaFoldDB" id="A0A1I7UDV1"/>
<name>A0A1I7UDV1_9PELO</name>
<dbReference type="InterPro" id="IPR021942">
    <property type="entry name" value="DUF3557"/>
</dbReference>
<dbReference type="WBParaSite" id="Csp11.Scaffold629.g8331.t2">
    <property type="protein sequence ID" value="Csp11.Scaffold629.g8331.t2"/>
    <property type="gene ID" value="Csp11.Scaffold629.g8331"/>
</dbReference>
<evidence type="ECO:0000313" key="2">
    <source>
        <dbReference type="WBParaSite" id="Csp11.Scaffold629.g8331.t2"/>
    </source>
</evidence>